<dbReference type="InterPro" id="IPR000551">
    <property type="entry name" value="MerR-type_HTH_dom"/>
</dbReference>
<dbReference type="InterPro" id="IPR009061">
    <property type="entry name" value="DNA-bd_dom_put_sf"/>
</dbReference>
<sequence>MRISELSERTGVPVPTIKYYLREGLLPEGDKRTPRLTEYDDRHVRRLGLLRILRDVGDVPVEGLKRLVAATETQGTVHDLFAVAADALAPTPPAPGPGRAETRAMADAIIAQAGWDRVREDSVDRDNLAATLEMVGSFDTHPRDPAEIAPYLAMADQLARHEIGNLDDSKDRVGLLEEMIVGQVVFATVLTTLRRLAEEHHSHERFGEDQRD</sequence>
<dbReference type="SMART" id="SM00422">
    <property type="entry name" value="HTH_MERR"/>
    <property type="match status" value="1"/>
</dbReference>
<dbReference type="Gene3D" id="1.10.1660.10">
    <property type="match status" value="1"/>
</dbReference>
<dbReference type="EMBL" id="CZKB01000011">
    <property type="protein sequence ID" value="CUR59881.1"/>
    <property type="molecule type" value="Genomic_DNA"/>
</dbReference>
<protein>
    <submittedName>
        <fullName evidence="2">Putative LigA</fullName>
    </submittedName>
</protein>
<reference evidence="2" key="1">
    <citation type="submission" date="2015-08" db="EMBL/GenBank/DDBJ databases">
        <authorList>
            <person name="Babu N.S."/>
            <person name="Beckwith C.J."/>
            <person name="Beseler K.G."/>
            <person name="Brison A."/>
            <person name="Carone J.V."/>
            <person name="Caskin T.P."/>
            <person name="Diamond M."/>
            <person name="Durham M.E."/>
            <person name="Foxe J.M."/>
            <person name="Go M."/>
            <person name="Henderson B.A."/>
            <person name="Jones I.B."/>
            <person name="McGettigan J.A."/>
            <person name="Micheletti S.J."/>
            <person name="Nasrallah M.E."/>
            <person name="Ortiz D."/>
            <person name="Piller C.R."/>
            <person name="Privatt S.R."/>
            <person name="Schneider S.L."/>
            <person name="Sharp S."/>
            <person name="Smith T.C."/>
            <person name="Stanton J.D."/>
            <person name="Ullery H.E."/>
            <person name="Wilson R.J."/>
            <person name="Serrano M.G."/>
            <person name="Buck G."/>
            <person name="Lee V."/>
            <person name="Wang Y."/>
            <person name="Carvalho R."/>
            <person name="Voegtly L."/>
            <person name="Shi R."/>
            <person name="Duckworth R."/>
            <person name="Johnson A."/>
            <person name="Loviza R."/>
            <person name="Walstead R."/>
            <person name="Shah Z."/>
            <person name="Kiflezghi M."/>
            <person name="Wade K."/>
            <person name="Ball S.L."/>
            <person name="Bradley K.W."/>
            <person name="Asai D.J."/>
            <person name="Bowman C.A."/>
            <person name="Russell D.A."/>
            <person name="Pope W.H."/>
            <person name="Jacobs-Sera D."/>
            <person name="Hendrix R.W."/>
            <person name="Hatfull G.F."/>
        </authorList>
    </citation>
    <scope>NUCLEOTIDE SEQUENCE</scope>
</reference>
<dbReference type="PROSITE" id="PS50937">
    <property type="entry name" value="HTH_MERR_2"/>
    <property type="match status" value="1"/>
</dbReference>
<dbReference type="SUPFAM" id="SSF46955">
    <property type="entry name" value="Putative DNA-binding domain"/>
    <property type="match status" value="1"/>
</dbReference>
<evidence type="ECO:0000259" key="1">
    <source>
        <dbReference type="PROSITE" id="PS50937"/>
    </source>
</evidence>
<evidence type="ECO:0000313" key="2">
    <source>
        <dbReference type="EMBL" id="CUR59881.1"/>
    </source>
</evidence>
<dbReference type="PRINTS" id="PR00040">
    <property type="entry name" value="HTHMERR"/>
</dbReference>
<dbReference type="GO" id="GO:0006355">
    <property type="term" value="P:regulation of DNA-templated transcription"/>
    <property type="evidence" value="ECO:0007669"/>
    <property type="project" value="InterPro"/>
</dbReference>
<dbReference type="GO" id="GO:0003677">
    <property type="term" value="F:DNA binding"/>
    <property type="evidence" value="ECO:0007669"/>
    <property type="project" value="InterPro"/>
</dbReference>
<accession>A0A2P2CD51</accession>
<gene>
    <name evidence="2" type="ORF">NOCA1190148</name>
</gene>
<proteinExistence type="predicted"/>
<feature type="domain" description="HTH merR-type" evidence="1">
    <location>
        <begin position="1"/>
        <end position="70"/>
    </location>
</feature>
<dbReference type="Pfam" id="PF13411">
    <property type="entry name" value="MerR_1"/>
    <property type="match status" value="1"/>
</dbReference>
<dbReference type="AlphaFoldDB" id="A0A2P2CD51"/>
<organism evidence="2">
    <name type="scientific">metagenome</name>
    <dbReference type="NCBI Taxonomy" id="256318"/>
    <lineage>
        <taxon>unclassified sequences</taxon>
        <taxon>metagenomes</taxon>
    </lineage>
</organism>
<name>A0A2P2CD51_9ZZZZ</name>